<protein>
    <submittedName>
        <fullName evidence="7">Site-specific integrase</fullName>
    </submittedName>
</protein>
<dbReference type="Pfam" id="PF14659">
    <property type="entry name" value="Phage_int_SAM_3"/>
    <property type="match status" value="1"/>
</dbReference>
<evidence type="ECO:0000256" key="2">
    <source>
        <dbReference type="ARBA" id="ARBA00022908"/>
    </source>
</evidence>
<proteinExistence type="inferred from homology"/>
<accession>A0ABY2J5R5</accession>
<dbReference type="InterPro" id="IPR004107">
    <property type="entry name" value="Integrase_SAM-like_N"/>
</dbReference>
<keyword evidence="3 4" id="KW-0238">DNA-binding</keyword>
<feature type="compositionally biased region" description="Basic residues" evidence="5">
    <location>
        <begin position="1"/>
        <end position="10"/>
    </location>
</feature>
<evidence type="ECO:0000313" key="8">
    <source>
        <dbReference type="Proteomes" id="UP000298355"/>
    </source>
</evidence>
<dbReference type="EMBL" id="SOGJ01000015">
    <property type="protein sequence ID" value="TFC99221.1"/>
    <property type="molecule type" value="Genomic_DNA"/>
</dbReference>
<dbReference type="PANTHER" id="PTHR30629">
    <property type="entry name" value="PROPHAGE INTEGRASE"/>
    <property type="match status" value="1"/>
</dbReference>
<organism evidence="7 8">
    <name type="scientific">Cryobacterium breve</name>
    <dbReference type="NCBI Taxonomy" id="1259258"/>
    <lineage>
        <taxon>Bacteria</taxon>
        <taxon>Bacillati</taxon>
        <taxon>Actinomycetota</taxon>
        <taxon>Actinomycetes</taxon>
        <taxon>Micrococcales</taxon>
        <taxon>Microbacteriaceae</taxon>
        <taxon>Cryobacterium</taxon>
    </lineage>
</organism>
<reference evidence="7 8" key="1">
    <citation type="submission" date="2019-03" db="EMBL/GenBank/DDBJ databases">
        <title>Genomics of glacier-inhabiting Cryobacterium strains.</title>
        <authorList>
            <person name="Liu Q."/>
            <person name="Xin Y.-H."/>
        </authorList>
    </citation>
    <scope>NUCLEOTIDE SEQUENCE [LARGE SCALE GENOMIC DNA]</scope>
    <source>
        <strain evidence="7 8">TMT4-23</strain>
    </source>
</reference>
<dbReference type="Proteomes" id="UP000298355">
    <property type="component" value="Unassembled WGS sequence"/>
</dbReference>
<evidence type="ECO:0000256" key="3">
    <source>
        <dbReference type="ARBA" id="ARBA00023125"/>
    </source>
</evidence>
<dbReference type="PROSITE" id="PS51900">
    <property type="entry name" value="CB"/>
    <property type="match status" value="1"/>
</dbReference>
<dbReference type="InterPro" id="IPR044068">
    <property type="entry name" value="CB"/>
</dbReference>
<dbReference type="Gene3D" id="1.10.150.130">
    <property type="match status" value="1"/>
</dbReference>
<keyword evidence="8" id="KW-1185">Reference proteome</keyword>
<evidence type="ECO:0000313" key="7">
    <source>
        <dbReference type="EMBL" id="TFC99221.1"/>
    </source>
</evidence>
<dbReference type="SUPFAM" id="SSF56349">
    <property type="entry name" value="DNA breaking-rejoining enzymes"/>
    <property type="match status" value="1"/>
</dbReference>
<dbReference type="InterPro" id="IPR050808">
    <property type="entry name" value="Phage_Integrase"/>
</dbReference>
<dbReference type="InterPro" id="IPR011010">
    <property type="entry name" value="DNA_brk_join_enz"/>
</dbReference>
<gene>
    <name evidence="7" type="ORF">E3O65_05950</name>
</gene>
<dbReference type="InterPro" id="IPR010998">
    <property type="entry name" value="Integrase_recombinase_N"/>
</dbReference>
<keyword evidence="2" id="KW-0229">DNA integration</keyword>
<feature type="region of interest" description="Disordered" evidence="5">
    <location>
        <begin position="1"/>
        <end position="21"/>
    </location>
</feature>
<dbReference type="PANTHER" id="PTHR30629:SF2">
    <property type="entry name" value="PROPHAGE INTEGRASE INTS-RELATED"/>
    <property type="match status" value="1"/>
</dbReference>
<evidence type="ECO:0000259" key="6">
    <source>
        <dbReference type="PROSITE" id="PS51900"/>
    </source>
</evidence>
<feature type="domain" description="Core-binding (CB)" evidence="6">
    <location>
        <begin position="89"/>
        <end position="169"/>
    </location>
</feature>
<comment type="caution">
    <text evidence="7">The sequence shown here is derived from an EMBL/GenBank/DDBJ whole genome shotgun (WGS) entry which is preliminary data.</text>
</comment>
<name>A0ABY2J5R5_9MICO</name>
<comment type="similarity">
    <text evidence="1">Belongs to the 'phage' integrase family.</text>
</comment>
<evidence type="ECO:0000256" key="5">
    <source>
        <dbReference type="SAM" id="MobiDB-lite"/>
    </source>
</evidence>
<sequence>MWRALSRARHERTIGRSSATGSAGRVHRLSALRIKRRWADGTVFDTASPIGLRPIYAVAHSARDAELFLAPVEVAKHTGRHIDPSRSRVTVENWTAIWLASRSDLRPTTLDRADGAVRNHIIPELGRIPIGDLERLRVQQWAGGLSRALGPASVRKIVNVLSGALQLAVDDGYLPSNPAVRLKLPKLSTKRKRFLSHAQVSALAEEVLANSVGAGYGLLALV</sequence>
<evidence type="ECO:0000256" key="1">
    <source>
        <dbReference type="ARBA" id="ARBA00008857"/>
    </source>
</evidence>
<evidence type="ECO:0000256" key="4">
    <source>
        <dbReference type="PROSITE-ProRule" id="PRU01248"/>
    </source>
</evidence>